<dbReference type="SUPFAM" id="SSF55166">
    <property type="entry name" value="Hedgehog/DD-peptidase"/>
    <property type="match status" value="1"/>
</dbReference>
<gene>
    <name evidence="2" type="ORF">H8R92_06005</name>
</gene>
<feature type="domain" description="D-alanyl-D-alanine carboxypeptidase-like core" evidence="1">
    <location>
        <begin position="109"/>
        <end position="236"/>
    </location>
</feature>
<keyword evidence="3" id="KW-1185">Reference proteome</keyword>
<evidence type="ECO:0000259" key="1">
    <source>
        <dbReference type="Pfam" id="PF02557"/>
    </source>
</evidence>
<dbReference type="PANTHER" id="PTHR34385">
    <property type="entry name" value="D-ALANYL-D-ALANINE CARBOXYPEPTIDASE"/>
    <property type="match status" value="1"/>
</dbReference>
<dbReference type="AlphaFoldDB" id="A0A8I0A889"/>
<evidence type="ECO:0000313" key="2">
    <source>
        <dbReference type="EMBL" id="MBC5639992.1"/>
    </source>
</evidence>
<dbReference type="EMBL" id="JACOOQ010000008">
    <property type="protein sequence ID" value="MBC5639992.1"/>
    <property type="molecule type" value="Genomic_DNA"/>
</dbReference>
<dbReference type="RefSeq" id="WP_022212088.1">
    <property type="nucleotide sequence ID" value="NZ_JACOOQ010000008.1"/>
</dbReference>
<dbReference type="InterPro" id="IPR003709">
    <property type="entry name" value="VanY-like_core_dom"/>
</dbReference>
<dbReference type="GO" id="GO:0008233">
    <property type="term" value="F:peptidase activity"/>
    <property type="evidence" value="ECO:0007669"/>
    <property type="project" value="InterPro"/>
</dbReference>
<reference evidence="2" key="1">
    <citation type="submission" date="2020-08" db="EMBL/GenBank/DDBJ databases">
        <title>Genome public.</title>
        <authorList>
            <person name="Liu C."/>
            <person name="Sun Q."/>
        </authorList>
    </citation>
    <scope>NUCLEOTIDE SEQUENCE</scope>
    <source>
        <strain evidence="2">NSJ-42</strain>
    </source>
</reference>
<dbReference type="Pfam" id="PF02557">
    <property type="entry name" value="VanY"/>
    <property type="match status" value="1"/>
</dbReference>
<accession>A0A8I0A889</accession>
<organism evidence="2 3">
    <name type="scientific">Clostridium lentum</name>
    <dbReference type="NCBI Taxonomy" id="2763037"/>
    <lineage>
        <taxon>Bacteria</taxon>
        <taxon>Bacillati</taxon>
        <taxon>Bacillota</taxon>
        <taxon>Clostridia</taxon>
        <taxon>Eubacteriales</taxon>
        <taxon>Clostridiaceae</taxon>
        <taxon>Clostridium</taxon>
    </lineage>
</organism>
<proteinExistence type="predicted"/>
<dbReference type="InterPro" id="IPR052179">
    <property type="entry name" value="DD-CPase-like"/>
</dbReference>
<sequence>MDFKKKKKDGVIFALLIVIVISGALILGRDKIFTSEVDNNIHLEDESNIVTEGETEKASDNNEELEKLLNIKNNSLMMLVNRNNTLSSDYVPDELVLSEIDFVSYIETRYLAKSTAEAAKAMFEAAKEDGITLLGASGYRSYEVQESLYNSRVVNEGQEEADRYTAKPGQSEHQTGLALDILSEDYQDMDDNFDSTEAYAWLKENCYKYGFILRYMKGKENITGFLYEPWHYRYIGNSEVAKEIMDRNLTFEQYIEELDAKIQELS</sequence>
<dbReference type="Proteomes" id="UP000662088">
    <property type="component" value="Unassembled WGS sequence"/>
</dbReference>
<dbReference type="InterPro" id="IPR058193">
    <property type="entry name" value="VanY/YodJ_core_dom"/>
</dbReference>
<evidence type="ECO:0000313" key="3">
    <source>
        <dbReference type="Proteomes" id="UP000662088"/>
    </source>
</evidence>
<name>A0A8I0A889_9CLOT</name>
<comment type="caution">
    <text evidence="2">The sequence shown here is derived from an EMBL/GenBank/DDBJ whole genome shotgun (WGS) entry which is preliminary data.</text>
</comment>
<dbReference type="PANTHER" id="PTHR34385:SF1">
    <property type="entry name" value="PEPTIDOGLYCAN L-ALANYL-D-GLUTAMATE ENDOPEPTIDASE CWLK"/>
    <property type="match status" value="1"/>
</dbReference>
<dbReference type="Gene3D" id="3.30.1380.10">
    <property type="match status" value="1"/>
</dbReference>
<protein>
    <submittedName>
        <fullName evidence="2">M15 family metallopeptidase</fullName>
    </submittedName>
</protein>
<dbReference type="CDD" id="cd14852">
    <property type="entry name" value="LD-carboxypeptidase"/>
    <property type="match status" value="1"/>
</dbReference>
<dbReference type="InterPro" id="IPR009045">
    <property type="entry name" value="Zn_M74/Hedgehog-like"/>
</dbReference>
<dbReference type="GO" id="GO:0006508">
    <property type="term" value="P:proteolysis"/>
    <property type="evidence" value="ECO:0007669"/>
    <property type="project" value="InterPro"/>
</dbReference>